<reference evidence="4" key="3">
    <citation type="submission" date="2015-06" db="UniProtKB">
        <authorList>
            <consortium name="EnsemblMetazoa"/>
        </authorList>
    </citation>
    <scope>IDENTIFICATION</scope>
</reference>
<feature type="transmembrane region" description="Helical" evidence="2">
    <location>
        <begin position="16"/>
        <end position="34"/>
    </location>
</feature>
<evidence type="ECO:0000313" key="5">
    <source>
        <dbReference type="Proteomes" id="UP000014760"/>
    </source>
</evidence>
<accession>R7TD97</accession>
<feature type="region of interest" description="Disordered" evidence="1">
    <location>
        <begin position="206"/>
        <end position="227"/>
    </location>
</feature>
<feature type="region of interest" description="Disordered" evidence="1">
    <location>
        <begin position="374"/>
        <end position="395"/>
    </location>
</feature>
<gene>
    <name evidence="3" type="ORF">CAPTEDRAFT_209153</name>
</gene>
<keyword evidence="5" id="KW-1185">Reference proteome</keyword>
<evidence type="ECO:0000256" key="2">
    <source>
        <dbReference type="SAM" id="Phobius"/>
    </source>
</evidence>
<evidence type="ECO:0000313" key="3">
    <source>
        <dbReference type="EMBL" id="ELT89462.1"/>
    </source>
</evidence>
<keyword evidence="2" id="KW-0812">Transmembrane</keyword>
<feature type="compositionally biased region" description="Polar residues" evidence="1">
    <location>
        <begin position="374"/>
        <end position="385"/>
    </location>
</feature>
<protein>
    <submittedName>
        <fullName evidence="3 4">Uncharacterized protein</fullName>
    </submittedName>
</protein>
<organism evidence="3">
    <name type="scientific">Capitella teleta</name>
    <name type="common">Polychaete worm</name>
    <dbReference type="NCBI Taxonomy" id="283909"/>
    <lineage>
        <taxon>Eukaryota</taxon>
        <taxon>Metazoa</taxon>
        <taxon>Spiralia</taxon>
        <taxon>Lophotrochozoa</taxon>
        <taxon>Annelida</taxon>
        <taxon>Polychaeta</taxon>
        <taxon>Sedentaria</taxon>
        <taxon>Scolecida</taxon>
        <taxon>Capitellidae</taxon>
        <taxon>Capitella</taxon>
    </lineage>
</organism>
<dbReference type="EnsemblMetazoa" id="CapteT209153">
    <property type="protein sequence ID" value="CapteP209153"/>
    <property type="gene ID" value="CapteG209153"/>
</dbReference>
<sequence length="395" mass="45316">MHHSQVLVLWTKLGQIFTGIMSIYRLFLILNRFITYMVCRAMQLVSQSYENRSINGDAEDVQMKMPSRGIYQAAIRLVLIWGLLHSVRATEVTEPCGELDCKKMEYCLPTEAACLPCSHLCNGDLDWKSAEECDMRCPEWMNTTQVTTSSLRRKVTFDDRHNGHPQLVIIGIIFGIVSTFLLMVAYLCLKRWRRYHHSKILDVEDPTEQIPPIQERNPLNAEDDDTGQSLTTITTVADNTDIDDDRLSLDDVYIPITPEMIWPGAEAFFRNFKVRTEYNFTGTKVSTRDQQQDQQETNSSMSTNNVENRELRPDNQGDCVKLSPLFPCQRQQEHKQETNKPISKTTIRSPTIVIEEPIDLELGQMPFNGTLSISDAENTKPQITTEQEECIRSLE</sequence>
<keyword evidence="2" id="KW-1133">Transmembrane helix</keyword>
<dbReference type="EMBL" id="KB311340">
    <property type="protein sequence ID" value="ELT89462.1"/>
    <property type="molecule type" value="Genomic_DNA"/>
</dbReference>
<dbReference type="Proteomes" id="UP000014760">
    <property type="component" value="Unassembled WGS sequence"/>
</dbReference>
<evidence type="ECO:0000256" key="1">
    <source>
        <dbReference type="SAM" id="MobiDB-lite"/>
    </source>
</evidence>
<evidence type="ECO:0000313" key="4">
    <source>
        <dbReference type="EnsemblMetazoa" id="CapteP209153"/>
    </source>
</evidence>
<feature type="non-terminal residue" evidence="3">
    <location>
        <position position="395"/>
    </location>
</feature>
<dbReference type="EMBL" id="AMQN01032635">
    <property type="status" value="NOT_ANNOTATED_CDS"/>
    <property type="molecule type" value="Genomic_DNA"/>
</dbReference>
<keyword evidence="2" id="KW-0472">Membrane</keyword>
<dbReference type="EMBL" id="AMQN01032636">
    <property type="status" value="NOT_ANNOTATED_CDS"/>
    <property type="molecule type" value="Genomic_DNA"/>
</dbReference>
<dbReference type="AlphaFoldDB" id="R7TD97"/>
<feature type="transmembrane region" description="Helical" evidence="2">
    <location>
        <begin position="167"/>
        <end position="189"/>
    </location>
</feature>
<name>R7TD97_CAPTE</name>
<reference evidence="3 5" key="2">
    <citation type="journal article" date="2013" name="Nature">
        <title>Insights into bilaterian evolution from three spiralian genomes.</title>
        <authorList>
            <person name="Simakov O."/>
            <person name="Marletaz F."/>
            <person name="Cho S.J."/>
            <person name="Edsinger-Gonzales E."/>
            <person name="Havlak P."/>
            <person name="Hellsten U."/>
            <person name="Kuo D.H."/>
            <person name="Larsson T."/>
            <person name="Lv J."/>
            <person name="Arendt D."/>
            <person name="Savage R."/>
            <person name="Osoegawa K."/>
            <person name="de Jong P."/>
            <person name="Grimwood J."/>
            <person name="Chapman J.A."/>
            <person name="Shapiro H."/>
            <person name="Aerts A."/>
            <person name="Otillar R.P."/>
            <person name="Terry A.Y."/>
            <person name="Boore J.L."/>
            <person name="Grigoriev I.V."/>
            <person name="Lindberg D.R."/>
            <person name="Seaver E.C."/>
            <person name="Weisblat D.A."/>
            <person name="Putnam N.H."/>
            <person name="Rokhsar D.S."/>
        </authorList>
    </citation>
    <scope>NUCLEOTIDE SEQUENCE</scope>
    <source>
        <strain evidence="3 5">I ESC-2004</strain>
    </source>
</reference>
<feature type="region of interest" description="Disordered" evidence="1">
    <location>
        <begin position="284"/>
        <end position="318"/>
    </location>
</feature>
<dbReference type="HOGENOM" id="CLU_795118_0_0_1"/>
<reference evidence="5" key="1">
    <citation type="submission" date="2012-12" db="EMBL/GenBank/DDBJ databases">
        <authorList>
            <person name="Hellsten U."/>
            <person name="Grimwood J."/>
            <person name="Chapman J.A."/>
            <person name="Shapiro H."/>
            <person name="Aerts A."/>
            <person name="Otillar R.P."/>
            <person name="Terry A.Y."/>
            <person name="Boore J.L."/>
            <person name="Simakov O."/>
            <person name="Marletaz F."/>
            <person name="Cho S.-J."/>
            <person name="Edsinger-Gonzales E."/>
            <person name="Havlak P."/>
            <person name="Kuo D.-H."/>
            <person name="Larsson T."/>
            <person name="Lv J."/>
            <person name="Arendt D."/>
            <person name="Savage R."/>
            <person name="Osoegawa K."/>
            <person name="de Jong P."/>
            <person name="Lindberg D.R."/>
            <person name="Seaver E.C."/>
            <person name="Weisblat D.A."/>
            <person name="Putnam N.H."/>
            <person name="Grigoriev I.V."/>
            <person name="Rokhsar D.S."/>
        </authorList>
    </citation>
    <scope>NUCLEOTIDE SEQUENCE</scope>
    <source>
        <strain evidence="5">I ESC-2004</strain>
    </source>
</reference>
<feature type="compositionally biased region" description="Polar residues" evidence="1">
    <location>
        <begin position="292"/>
        <end position="306"/>
    </location>
</feature>
<proteinExistence type="predicted"/>